<protein>
    <submittedName>
        <fullName evidence="1">Uncharacterized protein</fullName>
    </submittedName>
</protein>
<dbReference type="AlphaFoldDB" id="A0A0B2A6F4"/>
<keyword evidence="2" id="KW-1185">Reference proteome</keyword>
<gene>
    <name evidence="1" type="ORF">LK09_10725</name>
</gene>
<name>A0A0B2A6F4_9MICO</name>
<sequence length="123" mass="13553">MRHIMVRLIVIAAVFECSLRSVVFVYYGGGMDDPVDSWGSEEECGWVAPVPDALDLVADADMLVCVRAAERLQRIEWYRREAVADAARHGLGRDVAERSARLELACVLRVGEHAAGVLLGRAE</sequence>
<organism evidence="1 2">
    <name type="scientific">Microbacterium mangrovi</name>
    <dbReference type="NCBI Taxonomy" id="1348253"/>
    <lineage>
        <taxon>Bacteria</taxon>
        <taxon>Bacillati</taxon>
        <taxon>Actinomycetota</taxon>
        <taxon>Actinomycetes</taxon>
        <taxon>Micrococcales</taxon>
        <taxon>Microbacteriaceae</taxon>
        <taxon>Microbacterium</taxon>
    </lineage>
</organism>
<comment type="caution">
    <text evidence="1">The sequence shown here is derived from an EMBL/GenBank/DDBJ whole genome shotgun (WGS) entry which is preliminary data.</text>
</comment>
<accession>A0A0B2A6F4</accession>
<reference evidence="1 2" key="1">
    <citation type="submission" date="2014-11" db="EMBL/GenBank/DDBJ databases">
        <title>Genome sequence of Microbacterium mangrovi MUSC 115(T).</title>
        <authorList>
            <person name="Lee L.-H."/>
        </authorList>
    </citation>
    <scope>NUCLEOTIDE SEQUENCE [LARGE SCALE GENOMIC DNA]</scope>
    <source>
        <strain evidence="1 2">MUSC 115</strain>
    </source>
</reference>
<dbReference type="STRING" id="1348253.LK09_10725"/>
<feature type="non-terminal residue" evidence="1">
    <location>
        <position position="123"/>
    </location>
</feature>
<evidence type="ECO:0000313" key="1">
    <source>
        <dbReference type="EMBL" id="KHK97288.1"/>
    </source>
</evidence>
<dbReference type="EMBL" id="JTDK01000010">
    <property type="protein sequence ID" value="KHK97288.1"/>
    <property type="molecule type" value="Genomic_DNA"/>
</dbReference>
<evidence type="ECO:0000313" key="2">
    <source>
        <dbReference type="Proteomes" id="UP000031030"/>
    </source>
</evidence>
<proteinExistence type="predicted"/>
<dbReference type="Proteomes" id="UP000031030">
    <property type="component" value="Unassembled WGS sequence"/>
</dbReference>